<dbReference type="PANTHER" id="PTHR22901">
    <property type="entry name" value="SIALATE O-ACETYLESTERASE"/>
    <property type="match status" value="1"/>
</dbReference>
<keyword evidence="2 6" id="KW-0378">Hydrolase</keyword>
<name>A0ABV2JY27_9GAMM</name>
<evidence type="ECO:0000256" key="1">
    <source>
        <dbReference type="ARBA" id="ARBA00007401"/>
    </source>
</evidence>
<evidence type="ECO:0000259" key="5">
    <source>
        <dbReference type="Pfam" id="PF03629"/>
    </source>
</evidence>
<dbReference type="PROSITE" id="PS51257">
    <property type="entry name" value="PROKAR_LIPOPROTEIN"/>
    <property type="match status" value="1"/>
</dbReference>
<evidence type="ECO:0000259" key="4">
    <source>
        <dbReference type="Pfam" id="PF02837"/>
    </source>
</evidence>
<accession>A0ABV2JY27</accession>
<keyword evidence="3" id="KW-0732">Signal</keyword>
<sequence>MMIPRVFPKMSTVRLAAASLLAFACASPFATRAADAEAPLLNPLFQDHAILQRDQPTRVWGDAKAGDRVTVTFAGKKVTAKADAKGHWETSLPASPAGGPYVLTAKTGGGHEQTISDVLVGDVWLCSGQSNMVLQVKRSLDARAEVQNASNDRIRMLTVDNVSSVTPLDSIPATDHWLKTTPENVPEFSAACYFFARELQKTVDVPMGLVVAAWGGSRIQPWMSAQALRKVGGYDAPLDLLELYAKDRTKAGEQLDAQWRAWWHSRPGVAASDEPWNPAHITQEGWQPAPLDKGAWQRWGKPELANFTGTVWYRTVVTLTAAQAAQAATLHLSTVNEADQTWVNGRWVGTTYGGDPRSYAIPSGVLHEGENPVAINVLNTYRDGGLYGDASQRALHLADGGTVSLADHWQYRAVPSSYGPPPSVPWQSTQGLSTIYNGMIAPLGDFTFRGALWYQGESNTSDPSHYQALLEALRSDFRARFGAQLPLLIVQLAGYGAAPTHPQESGTAGIREAQRLAADDDARSALAVTVDIGERTDIHPANKQELGRRLARAARHVIYGDTGLPPSGPVPASVQRDGDAVSVRFKDVTDALVVYGADHPVGFELCTAQEDSCRYADADVHGDTVTLHASLPAADIARVRYCWADSPVCTLYDRAGLPAGPFESPVTSHRSAQESRP</sequence>
<comment type="caution">
    <text evidence="6">The sequence shown here is derived from an EMBL/GenBank/DDBJ whole genome shotgun (WGS) entry which is preliminary data.</text>
</comment>
<evidence type="ECO:0000256" key="3">
    <source>
        <dbReference type="SAM" id="SignalP"/>
    </source>
</evidence>
<feature type="signal peptide" evidence="3">
    <location>
        <begin position="1"/>
        <end position="33"/>
    </location>
</feature>
<dbReference type="Gene3D" id="2.60.120.260">
    <property type="entry name" value="Galactose-binding domain-like"/>
    <property type="match status" value="1"/>
</dbReference>
<dbReference type="GO" id="GO:0001681">
    <property type="term" value="F:sialate O-acetylesterase activity"/>
    <property type="evidence" value="ECO:0007669"/>
    <property type="project" value="UniProtKB-EC"/>
</dbReference>
<feature type="domain" description="Glycosyl hydrolases family 2 sugar binding" evidence="4">
    <location>
        <begin position="301"/>
        <end position="390"/>
    </location>
</feature>
<dbReference type="SUPFAM" id="SSF52266">
    <property type="entry name" value="SGNH hydrolase"/>
    <property type="match status" value="1"/>
</dbReference>
<dbReference type="InterPro" id="IPR006104">
    <property type="entry name" value="Glyco_hydro_2_N"/>
</dbReference>
<feature type="chain" id="PRO_5046475150" evidence="3">
    <location>
        <begin position="34"/>
        <end position="677"/>
    </location>
</feature>
<feature type="domain" description="Sialate O-acetylesterase" evidence="5">
    <location>
        <begin position="121"/>
        <end position="226"/>
    </location>
</feature>
<evidence type="ECO:0000313" key="6">
    <source>
        <dbReference type="EMBL" id="MET3653739.1"/>
    </source>
</evidence>
<dbReference type="Gene3D" id="3.40.50.1110">
    <property type="entry name" value="SGNH hydrolase"/>
    <property type="match status" value="1"/>
</dbReference>
<dbReference type="PANTHER" id="PTHR22901:SF0">
    <property type="entry name" value="SIALATE O-ACETYLESTERASE"/>
    <property type="match status" value="1"/>
</dbReference>
<organism evidence="6 7">
    <name type="scientific">Dyella japonica</name>
    <dbReference type="NCBI Taxonomy" id="231455"/>
    <lineage>
        <taxon>Bacteria</taxon>
        <taxon>Pseudomonadati</taxon>
        <taxon>Pseudomonadota</taxon>
        <taxon>Gammaproteobacteria</taxon>
        <taxon>Lysobacterales</taxon>
        <taxon>Rhodanobacteraceae</taxon>
        <taxon>Dyella</taxon>
    </lineage>
</organism>
<dbReference type="InterPro" id="IPR013783">
    <property type="entry name" value="Ig-like_fold"/>
</dbReference>
<comment type="similarity">
    <text evidence="1">Belongs to the glycosyl hydrolase 2 family.</text>
</comment>
<dbReference type="Pfam" id="PF03629">
    <property type="entry name" value="SASA"/>
    <property type="match status" value="2"/>
</dbReference>
<evidence type="ECO:0000313" key="7">
    <source>
        <dbReference type="Proteomes" id="UP001549184"/>
    </source>
</evidence>
<proteinExistence type="inferred from homology"/>
<dbReference type="InterPro" id="IPR036514">
    <property type="entry name" value="SGNH_hydro_sf"/>
</dbReference>
<dbReference type="InterPro" id="IPR005181">
    <property type="entry name" value="SASA"/>
</dbReference>
<evidence type="ECO:0000256" key="2">
    <source>
        <dbReference type="ARBA" id="ARBA00022801"/>
    </source>
</evidence>
<feature type="domain" description="Sialate O-acetylesterase" evidence="5">
    <location>
        <begin position="433"/>
        <end position="554"/>
    </location>
</feature>
<dbReference type="Gene3D" id="2.60.40.10">
    <property type="entry name" value="Immunoglobulins"/>
    <property type="match status" value="1"/>
</dbReference>
<dbReference type="EMBL" id="JBEPMU010000005">
    <property type="protein sequence ID" value="MET3653739.1"/>
    <property type="molecule type" value="Genomic_DNA"/>
</dbReference>
<dbReference type="Proteomes" id="UP001549184">
    <property type="component" value="Unassembled WGS sequence"/>
</dbReference>
<protein>
    <submittedName>
        <fullName evidence="6">Sialate O-acetylesterase</fullName>
        <ecNumber evidence="6">3.1.1.53</ecNumber>
    </submittedName>
</protein>
<reference evidence="6 7" key="1">
    <citation type="submission" date="2024-06" db="EMBL/GenBank/DDBJ databases">
        <title>Sorghum-associated microbial communities from plants grown in Nebraska, USA.</title>
        <authorList>
            <person name="Schachtman D."/>
        </authorList>
    </citation>
    <scope>NUCLEOTIDE SEQUENCE [LARGE SCALE GENOMIC DNA]</scope>
    <source>
        <strain evidence="6 7">1073</strain>
    </source>
</reference>
<gene>
    <name evidence="6" type="ORF">ABIC75_003476</name>
</gene>
<dbReference type="Pfam" id="PF02837">
    <property type="entry name" value="Glyco_hydro_2_N"/>
    <property type="match status" value="1"/>
</dbReference>
<dbReference type="SUPFAM" id="SSF49785">
    <property type="entry name" value="Galactose-binding domain-like"/>
    <property type="match status" value="1"/>
</dbReference>
<dbReference type="EC" id="3.1.1.53" evidence="6"/>
<dbReference type="InterPro" id="IPR039329">
    <property type="entry name" value="SIAE"/>
</dbReference>
<keyword evidence="7" id="KW-1185">Reference proteome</keyword>
<dbReference type="InterPro" id="IPR008979">
    <property type="entry name" value="Galactose-bd-like_sf"/>
</dbReference>